<evidence type="ECO:0000256" key="3">
    <source>
        <dbReference type="SAM" id="MobiDB-lite"/>
    </source>
</evidence>
<dbReference type="EMBL" id="MU003766">
    <property type="protein sequence ID" value="KAF2725883.1"/>
    <property type="molecule type" value="Genomic_DNA"/>
</dbReference>
<dbReference type="PROSITE" id="PS51517">
    <property type="entry name" value="NDT80"/>
    <property type="match status" value="1"/>
</dbReference>
<name>A0A9P4QEP1_9PEZI</name>
<evidence type="ECO:0000256" key="1">
    <source>
        <dbReference type="ARBA" id="ARBA00023125"/>
    </source>
</evidence>
<dbReference type="OrthoDB" id="2288358at2759"/>
<dbReference type="InterPro" id="IPR008967">
    <property type="entry name" value="p53-like_TF_DNA-bd_sf"/>
</dbReference>
<gene>
    <name evidence="5" type="ORF">K431DRAFT_215040</name>
</gene>
<feature type="DNA-binding region" description="NDT80" evidence="2">
    <location>
        <begin position="103"/>
        <end position="404"/>
    </location>
</feature>
<feature type="non-terminal residue" evidence="5">
    <location>
        <position position="1"/>
    </location>
</feature>
<protein>
    <submittedName>
        <fullName evidence="5">P53-like transcription factor</fullName>
    </submittedName>
</protein>
<proteinExistence type="predicted"/>
<evidence type="ECO:0000256" key="2">
    <source>
        <dbReference type="PROSITE-ProRule" id="PRU00850"/>
    </source>
</evidence>
<evidence type="ECO:0000259" key="4">
    <source>
        <dbReference type="PROSITE" id="PS51517"/>
    </source>
</evidence>
<sequence length="585" mass="62559">SSTPSSAASSLQQYSNYPQNHYTNLSSYSGPVSLPQAFVPSSYGGARAPSLLDQPGQVTLPPPLRSPISGLTNAPDREACSNGTPYLGRDQLPPGSQYDPYNPTTPRSYSHAIISSPASASYQPHMASSSAYSHAAPQSECADFPWVELQVLAEMTCEGQSVTPEVHARVEKGFFKSTGDGKWTCYRRNYFSVLCSFELHPLINNGRLFVKHHNNMEQVQAMGIRLSAVVDGPQGKNIELVQHTPKRDQGPKTKVDIVKVAPTPTAGRIDSISPHGTFQVSMSSFHATGATLGPQLPLQQDAKTSGMNSQLAPPFSSYNTSPVAQMPAPGQSTSHTFERVQFKQATANNGKRRASQQYFHLLVELFADCRQDGAKNPEWVKVAQRLSEKIVVRGRSPSHYHNEGAHTQAGRSGGAGGSGGYSTAGASYGGLSTGGFRSSVGGYGGAAGGGGIAGYRGSSQYTYNTAPEQSLSGSSTSSIDGAPAETDTPMDTVMSDVERSQVQEYDGYQYYPNTIYEGVPAQLPPLAKLEPTARYSTEPRQYAVKAEYPEAVPGAQWQSGACSRFQGVDSSRGYYPDLHATGYTS</sequence>
<feature type="region of interest" description="Disordered" evidence="3">
    <location>
        <begin position="1"/>
        <end position="110"/>
    </location>
</feature>
<dbReference type="SUPFAM" id="SSF49417">
    <property type="entry name" value="p53-like transcription factors"/>
    <property type="match status" value="1"/>
</dbReference>
<dbReference type="AlphaFoldDB" id="A0A9P4QEP1"/>
<dbReference type="PANTHER" id="PTHR35144">
    <property type="entry name" value="MEIOSIS-SPECIFIC TRANSCRIPTION FACTOR NDT80"/>
    <property type="match status" value="1"/>
</dbReference>
<comment type="caution">
    <text evidence="5">The sequence shown here is derived from an EMBL/GenBank/DDBJ whole genome shotgun (WGS) entry which is preliminary data.</text>
</comment>
<dbReference type="Pfam" id="PF05224">
    <property type="entry name" value="NDT80_PhoG"/>
    <property type="match status" value="1"/>
</dbReference>
<dbReference type="InterPro" id="IPR037141">
    <property type="entry name" value="NDT80_DNA-bd_dom_sf"/>
</dbReference>
<keyword evidence="6" id="KW-1185">Reference proteome</keyword>
<dbReference type="Proteomes" id="UP000799441">
    <property type="component" value="Unassembled WGS sequence"/>
</dbReference>
<accession>A0A9P4QEP1</accession>
<dbReference type="Gene3D" id="2.60.40.1390">
    <property type="entry name" value="NDT80 DNA-binding domain"/>
    <property type="match status" value="1"/>
</dbReference>
<dbReference type="GO" id="GO:0003677">
    <property type="term" value="F:DNA binding"/>
    <property type="evidence" value="ECO:0007669"/>
    <property type="project" value="UniProtKB-KW"/>
</dbReference>
<feature type="region of interest" description="Disordered" evidence="3">
    <location>
        <begin position="464"/>
        <end position="490"/>
    </location>
</feature>
<evidence type="ECO:0000313" key="6">
    <source>
        <dbReference type="Proteomes" id="UP000799441"/>
    </source>
</evidence>
<feature type="compositionally biased region" description="Polar residues" evidence="3">
    <location>
        <begin position="11"/>
        <end position="30"/>
    </location>
</feature>
<dbReference type="PANTHER" id="PTHR35144:SF2">
    <property type="entry name" value="MEIOSIS-SPECIFIC TRANSCRIPTION FACTOR NDT80"/>
    <property type="match status" value="1"/>
</dbReference>
<dbReference type="InterPro" id="IPR052605">
    <property type="entry name" value="Fungal_trans_regulator"/>
</dbReference>
<dbReference type="GO" id="GO:0003700">
    <property type="term" value="F:DNA-binding transcription factor activity"/>
    <property type="evidence" value="ECO:0007669"/>
    <property type="project" value="UniProtKB-UniRule"/>
</dbReference>
<dbReference type="GO" id="GO:0000228">
    <property type="term" value="C:nuclear chromosome"/>
    <property type="evidence" value="ECO:0007669"/>
    <property type="project" value="TreeGrafter"/>
</dbReference>
<feature type="region of interest" description="Disordered" evidence="3">
    <location>
        <begin position="394"/>
        <end position="419"/>
    </location>
</feature>
<reference evidence="5" key="1">
    <citation type="journal article" date="2020" name="Stud. Mycol.">
        <title>101 Dothideomycetes genomes: a test case for predicting lifestyles and emergence of pathogens.</title>
        <authorList>
            <person name="Haridas S."/>
            <person name="Albert R."/>
            <person name="Binder M."/>
            <person name="Bloem J."/>
            <person name="Labutti K."/>
            <person name="Salamov A."/>
            <person name="Andreopoulos B."/>
            <person name="Baker S."/>
            <person name="Barry K."/>
            <person name="Bills G."/>
            <person name="Bluhm B."/>
            <person name="Cannon C."/>
            <person name="Castanera R."/>
            <person name="Culley D."/>
            <person name="Daum C."/>
            <person name="Ezra D."/>
            <person name="Gonzalez J."/>
            <person name="Henrissat B."/>
            <person name="Kuo A."/>
            <person name="Liang C."/>
            <person name="Lipzen A."/>
            <person name="Lutzoni F."/>
            <person name="Magnuson J."/>
            <person name="Mondo S."/>
            <person name="Nolan M."/>
            <person name="Ohm R."/>
            <person name="Pangilinan J."/>
            <person name="Park H.-J."/>
            <person name="Ramirez L."/>
            <person name="Alfaro M."/>
            <person name="Sun H."/>
            <person name="Tritt A."/>
            <person name="Yoshinaga Y."/>
            <person name="Zwiers L.-H."/>
            <person name="Turgeon B."/>
            <person name="Goodwin S."/>
            <person name="Spatafora J."/>
            <person name="Crous P."/>
            <person name="Grigoriev I."/>
        </authorList>
    </citation>
    <scope>NUCLEOTIDE SEQUENCE</scope>
    <source>
        <strain evidence="5">CBS 116435</strain>
    </source>
</reference>
<dbReference type="GO" id="GO:0051321">
    <property type="term" value="P:meiotic cell cycle"/>
    <property type="evidence" value="ECO:0007669"/>
    <property type="project" value="TreeGrafter"/>
</dbReference>
<dbReference type="InterPro" id="IPR024061">
    <property type="entry name" value="NDT80_DNA-bd_dom"/>
</dbReference>
<feature type="compositionally biased region" description="Low complexity" evidence="3">
    <location>
        <begin position="1"/>
        <end position="10"/>
    </location>
</feature>
<evidence type="ECO:0000313" key="5">
    <source>
        <dbReference type="EMBL" id="KAF2725883.1"/>
    </source>
</evidence>
<feature type="domain" description="NDT80" evidence="4">
    <location>
        <begin position="103"/>
        <end position="404"/>
    </location>
</feature>
<organism evidence="5 6">
    <name type="scientific">Polychaeton citri CBS 116435</name>
    <dbReference type="NCBI Taxonomy" id="1314669"/>
    <lineage>
        <taxon>Eukaryota</taxon>
        <taxon>Fungi</taxon>
        <taxon>Dikarya</taxon>
        <taxon>Ascomycota</taxon>
        <taxon>Pezizomycotina</taxon>
        <taxon>Dothideomycetes</taxon>
        <taxon>Dothideomycetidae</taxon>
        <taxon>Capnodiales</taxon>
        <taxon>Capnodiaceae</taxon>
        <taxon>Polychaeton</taxon>
    </lineage>
</organism>
<keyword evidence="1 2" id="KW-0238">DNA-binding</keyword>
<dbReference type="GO" id="GO:0045944">
    <property type="term" value="P:positive regulation of transcription by RNA polymerase II"/>
    <property type="evidence" value="ECO:0007669"/>
    <property type="project" value="TreeGrafter"/>
</dbReference>